<dbReference type="OrthoDB" id="539213at2759"/>
<dbReference type="EMBL" id="CAJNOO010004553">
    <property type="protein sequence ID" value="CAF1385335.1"/>
    <property type="molecule type" value="Genomic_DNA"/>
</dbReference>
<comment type="caution">
    <text evidence="2">The sequence shown here is derived from an EMBL/GenBank/DDBJ whole genome shotgun (WGS) entry which is preliminary data.</text>
</comment>
<dbReference type="InterPro" id="IPR002110">
    <property type="entry name" value="Ankyrin_rpt"/>
</dbReference>
<accession>A0A815JQM4</accession>
<organism evidence="2 4">
    <name type="scientific">Rotaria sordida</name>
    <dbReference type="NCBI Taxonomy" id="392033"/>
    <lineage>
        <taxon>Eukaryota</taxon>
        <taxon>Metazoa</taxon>
        <taxon>Spiralia</taxon>
        <taxon>Gnathifera</taxon>
        <taxon>Rotifera</taxon>
        <taxon>Eurotatoria</taxon>
        <taxon>Bdelloidea</taxon>
        <taxon>Philodinida</taxon>
        <taxon>Philodinidae</taxon>
        <taxon>Rotaria</taxon>
    </lineage>
</organism>
<evidence type="ECO:0000313" key="4">
    <source>
        <dbReference type="Proteomes" id="UP000663882"/>
    </source>
</evidence>
<dbReference type="Pfam" id="PF00023">
    <property type="entry name" value="Ank"/>
    <property type="match status" value="1"/>
</dbReference>
<dbReference type="SUPFAM" id="SSF48403">
    <property type="entry name" value="Ankyrin repeat"/>
    <property type="match status" value="1"/>
</dbReference>
<sequence>MQDNRLEPNGSTSLHAASFYDHKTIVQILLVNGAKPSIINRYKMTSYMKKQQIHSLFHCPLNTNINHFADDDNNNCCLINEKKSPNK</sequence>
<feature type="repeat" description="ANK" evidence="1">
    <location>
        <begin position="9"/>
        <end position="41"/>
    </location>
</feature>
<evidence type="ECO:0000256" key="1">
    <source>
        <dbReference type="PROSITE-ProRule" id="PRU00023"/>
    </source>
</evidence>
<keyword evidence="1" id="KW-0040">ANK repeat</keyword>
<dbReference type="InterPro" id="IPR036770">
    <property type="entry name" value="Ankyrin_rpt-contain_sf"/>
</dbReference>
<dbReference type="Proteomes" id="UP000663882">
    <property type="component" value="Unassembled WGS sequence"/>
</dbReference>
<dbReference type="EMBL" id="CAJOAX010005378">
    <property type="protein sequence ID" value="CAF3945717.1"/>
    <property type="molecule type" value="Genomic_DNA"/>
</dbReference>
<protein>
    <submittedName>
        <fullName evidence="2">Uncharacterized protein</fullName>
    </submittedName>
</protein>
<dbReference type="PROSITE" id="PS50088">
    <property type="entry name" value="ANK_REPEAT"/>
    <property type="match status" value="1"/>
</dbReference>
<proteinExistence type="predicted"/>
<evidence type="ECO:0000313" key="3">
    <source>
        <dbReference type="EMBL" id="CAF3945717.1"/>
    </source>
</evidence>
<evidence type="ECO:0000313" key="2">
    <source>
        <dbReference type="EMBL" id="CAF1385335.1"/>
    </source>
</evidence>
<reference evidence="2" key="1">
    <citation type="submission" date="2021-02" db="EMBL/GenBank/DDBJ databases">
        <authorList>
            <person name="Nowell W R."/>
        </authorList>
    </citation>
    <scope>NUCLEOTIDE SEQUENCE</scope>
</reference>
<dbReference type="Gene3D" id="1.25.40.20">
    <property type="entry name" value="Ankyrin repeat-containing domain"/>
    <property type="match status" value="1"/>
</dbReference>
<gene>
    <name evidence="3" type="ORF">OTI717_LOCUS26106</name>
    <name evidence="2" type="ORF">RFH988_LOCUS34064</name>
</gene>
<dbReference type="AlphaFoldDB" id="A0A815JQM4"/>
<dbReference type="Proteomes" id="UP000663823">
    <property type="component" value="Unassembled WGS sequence"/>
</dbReference>
<dbReference type="PROSITE" id="PS50297">
    <property type="entry name" value="ANK_REP_REGION"/>
    <property type="match status" value="1"/>
</dbReference>
<name>A0A815JQM4_9BILA</name>